<evidence type="ECO:0000313" key="9">
    <source>
        <dbReference type="Proteomes" id="UP001206925"/>
    </source>
</evidence>
<dbReference type="PANTHER" id="PTHR47001:SF1">
    <property type="entry name" value="TRANSCRIPTION FACTOR BHLH11"/>
    <property type="match status" value="1"/>
</dbReference>
<keyword evidence="5" id="KW-0539">Nucleus</keyword>
<dbReference type="EMBL" id="JAMZMK010005752">
    <property type="protein sequence ID" value="KAI7752111.1"/>
    <property type="molecule type" value="Genomic_DNA"/>
</dbReference>
<dbReference type="InterPro" id="IPR044579">
    <property type="entry name" value="bHLH11/121"/>
</dbReference>
<feature type="compositionally biased region" description="Basic and acidic residues" evidence="6">
    <location>
        <begin position="28"/>
        <end position="55"/>
    </location>
</feature>
<dbReference type="InterPro" id="IPR036638">
    <property type="entry name" value="HLH_DNA-bd_sf"/>
</dbReference>
<reference evidence="8" key="1">
    <citation type="submission" date="2022-06" db="EMBL/GenBank/DDBJ databases">
        <title>Uncovering the hologenomic basis of an extraordinary plant invasion.</title>
        <authorList>
            <person name="Bieker V.C."/>
            <person name="Martin M.D."/>
            <person name="Gilbert T."/>
            <person name="Hodgins K."/>
            <person name="Battlay P."/>
            <person name="Petersen B."/>
            <person name="Wilson J."/>
        </authorList>
    </citation>
    <scope>NUCLEOTIDE SEQUENCE</scope>
    <source>
        <strain evidence="8">AA19_3_7</strain>
        <tissue evidence="8">Leaf</tissue>
    </source>
</reference>
<feature type="region of interest" description="Disordered" evidence="6">
    <location>
        <begin position="210"/>
        <end position="309"/>
    </location>
</feature>
<evidence type="ECO:0000259" key="7">
    <source>
        <dbReference type="PROSITE" id="PS50888"/>
    </source>
</evidence>
<dbReference type="Gene3D" id="4.10.280.10">
    <property type="entry name" value="Helix-loop-helix DNA-binding domain"/>
    <property type="match status" value="1"/>
</dbReference>
<dbReference type="SMART" id="SM00353">
    <property type="entry name" value="HLH"/>
    <property type="match status" value="1"/>
</dbReference>
<dbReference type="SUPFAM" id="SSF47459">
    <property type="entry name" value="HLH, helix-loop-helix DNA-binding domain"/>
    <property type="match status" value="1"/>
</dbReference>
<dbReference type="GO" id="GO:0006879">
    <property type="term" value="P:intracellular iron ion homeostasis"/>
    <property type="evidence" value="ECO:0007669"/>
    <property type="project" value="InterPro"/>
</dbReference>
<evidence type="ECO:0000256" key="1">
    <source>
        <dbReference type="ARBA" id="ARBA00004123"/>
    </source>
</evidence>
<comment type="caution">
    <text evidence="8">The sequence shown here is derived from an EMBL/GenBank/DDBJ whole genome shotgun (WGS) entry which is preliminary data.</text>
</comment>
<evidence type="ECO:0000313" key="8">
    <source>
        <dbReference type="EMBL" id="KAI7752111.1"/>
    </source>
</evidence>
<dbReference type="CDD" id="cd11446">
    <property type="entry name" value="bHLH_AtILR3_like"/>
    <property type="match status" value="1"/>
</dbReference>
<gene>
    <name evidence="8" type="ORF">M8C21_005749</name>
</gene>
<feature type="compositionally biased region" description="Polar residues" evidence="6">
    <location>
        <begin position="255"/>
        <end position="271"/>
    </location>
</feature>
<evidence type="ECO:0000256" key="2">
    <source>
        <dbReference type="ARBA" id="ARBA00023015"/>
    </source>
</evidence>
<dbReference type="PROSITE" id="PS50888">
    <property type="entry name" value="BHLH"/>
    <property type="match status" value="1"/>
</dbReference>
<name>A0AAD5GTQ4_AMBAR</name>
<dbReference type="GO" id="GO:0003677">
    <property type="term" value="F:DNA binding"/>
    <property type="evidence" value="ECO:0007669"/>
    <property type="project" value="UniProtKB-KW"/>
</dbReference>
<dbReference type="GO" id="GO:0046983">
    <property type="term" value="F:protein dimerization activity"/>
    <property type="evidence" value="ECO:0007669"/>
    <property type="project" value="InterPro"/>
</dbReference>
<organism evidence="8 9">
    <name type="scientific">Ambrosia artemisiifolia</name>
    <name type="common">Common ragweed</name>
    <dbReference type="NCBI Taxonomy" id="4212"/>
    <lineage>
        <taxon>Eukaryota</taxon>
        <taxon>Viridiplantae</taxon>
        <taxon>Streptophyta</taxon>
        <taxon>Embryophyta</taxon>
        <taxon>Tracheophyta</taxon>
        <taxon>Spermatophyta</taxon>
        <taxon>Magnoliopsida</taxon>
        <taxon>eudicotyledons</taxon>
        <taxon>Gunneridae</taxon>
        <taxon>Pentapetalae</taxon>
        <taxon>asterids</taxon>
        <taxon>campanulids</taxon>
        <taxon>Asterales</taxon>
        <taxon>Asteraceae</taxon>
        <taxon>Asteroideae</taxon>
        <taxon>Heliantheae alliance</taxon>
        <taxon>Heliantheae</taxon>
        <taxon>Ambrosia</taxon>
    </lineage>
</organism>
<dbReference type="GO" id="GO:0005634">
    <property type="term" value="C:nucleus"/>
    <property type="evidence" value="ECO:0007669"/>
    <property type="project" value="UniProtKB-SubCell"/>
</dbReference>
<feature type="domain" description="BHLH" evidence="7">
    <location>
        <begin position="38"/>
        <end position="88"/>
    </location>
</feature>
<keyword evidence="3" id="KW-0238">DNA-binding</keyword>
<evidence type="ECO:0000256" key="4">
    <source>
        <dbReference type="ARBA" id="ARBA00023163"/>
    </source>
</evidence>
<dbReference type="Proteomes" id="UP001206925">
    <property type="component" value="Unassembled WGS sequence"/>
</dbReference>
<dbReference type="PANTHER" id="PTHR47001">
    <property type="entry name" value="TRANSCRIPTION FACTOR BHLH121"/>
    <property type="match status" value="1"/>
</dbReference>
<dbReference type="GO" id="GO:0003700">
    <property type="term" value="F:DNA-binding transcription factor activity"/>
    <property type="evidence" value="ECO:0007669"/>
    <property type="project" value="InterPro"/>
</dbReference>
<evidence type="ECO:0000256" key="3">
    <source>
        <dbReference type="ARBA" id="ARBA00023125"/>
    </source>
</evidence>
<evidence type="ECO:0000256" key="5">
    <source>
        <dbReference type="ARBA" id="ARBA00023242"/>
    </source>
</evidence>
<feature type="region of interest" description="Disordered" evidence="6">
    <location>
        <begin position="1"/>
        <end position="56"/>
    </location>
</feature>
<feature type="compositionally biased region" description="Polar residues" evidence="6">
    <location>
        <begin position="214"/>
        <end position="226"/>
    </location>
</feature>
<keyword evidence="2" id="KW-0805">Transcription regulation</keyword>
<proteinExistence type="predicted"/>
<dbReference type="AlphaFoldDB" id="A0AAD5GTQ4"/>
<evidence type="ECO:0000256" key="6">
    <source>
        <dbReference type="SAM" id="MobiDB-lite"/>
    </source>
</evidence>
<dbReference type="InterPro" id="IPR011598">
    <property type="entry name" value="bHLH_dom"/>
</dbReference>
<feature type="compositionally biased region" description="Polar residues" evidence="6">
    <location>
        <begin position="18"/>
        <end position="27"/>
    </location>
</feature>
<keyword evidence="4" id="KW-0804">Transcription</keyword>
<keyword evidence="9" id="KW-1185">Reference proteome</keyword>
<sequence length="309" mass="34199">MDNRLPSNPDKFHLDTPDNPSLPNQVKTESRPGIEQKDRKLQKADREKLRRDRLNDQFTELGRTLDPERPKFDKATILSDTIQMLNDLTAQVNKLKSDYAALTEESHELTQEKHDLREEKASLKADIENLNLQYQQRVRAMYPWGHMDQSVVMHPPPYPYPVPLQMPMPPGSIPMHPSVQPYPFFGSQNPGVVSNPCSTFFPSVQYVSPAVQPSGRSHVSGRQGSRNKSSEQGESGSGKDEDSNDVATELELKTPGSTGDQDGSPAQSKSNKSSHRKENSISEGSRCSSSGTVQVSSSNSVIGGTNNNN</sequence>
<protein>
    <recommendedName>
        <fullName evidence="7">BHLH domain-containing protein</fullName>
    </recommendedName>
</protein>
<comment type="subcellular location">
    <subcellularLocation>
        <location evidence="1">Nucleus</location>
    </subcellularLocation>
</comment>
<dbReference type="InterPro" id="IPR057075">
    <property type="entry name" value="bHLH_IRO3"/>
</dbReference>
<accession>A0AAD5GTQ4</accession>
<dbReference type="Pfam" id="PF23177">
    <property type="entry name" value="bHLH_IRO3"/>
    <property type="match status" value="1"/>
</dbReference>
<feature type="compositionally biased region" description="Low complexity" evidence="6">
    <location>
        <begin position="281"/>
        <end position="301"/>
    </location>
</feature>